<evidence type="ECO:0008006" key="6">
    <source>
        <dbReference type="Google" id="ProtNLM"/>
    </source>
</evidence>
<feature type="region of interest" description="Disordered" evidence="1">
    <location>
        <begin position="318"/>
        <end position="385"/>
    </location>
</feature>
<feature type="region of interest" description="Disordered" evidence="1">
    <location>
        <begin position="122"/>
        <end position="143"/>
    </location>
</feature>
<accession>A0A438MMN2</accession>
<comment type="caution">
    <text evidence="4">The sequence shown here is derived from an EMBL/GenBank/DDBJ whole genome shotgun (WGS) entry which is preliminary data.</text>
</comment>
<feature type="transmembrane region" description="Helical" evidence="2">
    <location>
        <begin position="440"/>
        <end position="462"/>
    </location>
</feature>
<dbReference type="AlphaFoldDB" id="A0A438MMN2"/>
<evidence type="ECO:0000313" key="5">
    <source>
        <dbReference type="Proteomes" id="UP000284824"/>
    </source>
</evidence>
<evidence type="ECO:0000256" key="2">
    <source>
        <dbReference type="SAM" id="Phobius"/>
    </source>
</evidence>
<feature type="signal peptide" evidence="3">
    <location>
        <begin position="1"/>
        <end position="31"/>
    </location>
</feature>
<evidence type="ECO:0000256" key="3">
    <source>
        <dbReference type="SAM" id="SignalP"/>
    </source>
</evidence>
<dbReference type="Gene3D" id="2.60.120.260">
    <property type="entry name" value="Galactose-binding domain-like"/>
    <property type="match status" value="1"/>
</dbReference>
<keyword evidence="2" id="KW-0472">Membrane</keyword>
<dbReference type="Proteomes" id="UP000284824">
    <property type="component" value="Unassembled WGS sequence"/>
</dbReference>
<feature type="compositionally biased region" description="Pro residues" evidence="1">
    <location>
        <begin position="343"/>
        <end position="361"/>
    </location>
</feature>
<proteinExistence type="predicted"/>
<sequence length="473" mass="49783">MSRWRKAWIAASVGSLAALGVAVLPNLPASAAPADLEVEYICTATGSSSIVRNPPVKLTTYLTFETDLVVGGPLNYSWKLEYTGDGSTFQSPGYFGPGGQVHAIGNLELKSDWQGILQPRGSAEPEKELRPDAPLGLPPMLNDPGLINKTGTIRITPKDIDLDFTPPDNSVVINDGDDADNPSDMQIVYSGTWMSRDDRPSSEHHVHNDLHETTELNASAELNFIGTSVKYIGPTDKDSGPVNIYIDGSKRATVDPSRDANDDPVNDDLEGGKVLWESSTLKYGKHVIKVENASTNSAKPMWLDAFEVSTATAQKPTGFHSAKCTPASPPGSIVVTVGERPSSTPPTSPTSTPPTTTPPTSPTNTVTPTTTTTPTSNPTSQYTEPGLVSVIPGTVSTATPTTTTSVKPTATKYVRPQIAKTPKGGVETGELPDPPVDTGAYGLIASGSAMIMGSAAGGLLLWRRRTAHAGGVK</sequence>
<gene>
    <name evidence="4" type="ORF">EDD27_9973</name>
</gene>
<keyword evidence="5" id="KW-1185">Reference proteome</keyword>
<name>A0A438MMN2_9ACTN</name>
<feature type="compositionally biased region" description="Low complexity" evidence="1">
    <location>
        <begin position="362"/>
        <end position="380"/>
    </location>
</feature>
<keyword evidence="2" id="KW-0812">Transmembrane</keyword>
<evidence type="ECO:0000313" key="4">
    <source>
        <dbReference type="EMBL" id="RVX47052.1"/>
    </source>
</evidence>
<feature type="chain" id="PRO_5019056933" description="LPXTG-motif cell wall-anchored protein" evidence="3">
    <location>
        <begin position="32"/>
        <end position="473"/>
    </location>
</feature>
<organism evidence="4 5">
    <name type="scientific">Nonomuraea polychroma</name>
    <dbReference type="NCBI Taxonomy" id="46176"/>
    <lineage>
        <taxon>Bacteria</taxon>
        <taxon>Bacillati</taxon>
        <taxon>Actinomycetota</taxon>
        <taxon>Actinomycetes</taxon>
        <taxon>Streptosporangiales</taxon>
        <taxon>Streptosporangiaceae</taxon>
        <taxon>Nonomuraea</taxon>
    </lineage>
</organism>
<protein>
    <recommendedName>
        <fullName evidence="6">LPXTG-motif cell wall-anchored protein</fullName>
    </recommendedName>
</protein>
<evidence type="ECO:0000256" key="1">
    <source>
        <dbReference type="SAM" id="MobiDB-lite"/>
    </source>
</evidence>
<reference evidence="4 5" key="1">
    <citation type="submission" date="2019-01" db="EMBL/GenBank/DDBJ databases">
        <title>Sequencing the genomes of 1000 actinobacteria strains.</title>
        <authorList>
            <person name="Klenk H.-P."/>
        </authorList>
    </citation>
    <scope>NUCLEOTIDE SEQUENCE [LARGE SCALE GENOMIC DNA]</scope>
    <source>
        <strain evidence="4 5">DSM 43925</strain>
    </source>
</reference>
<dbReference type="EMBL" id="SAUN01000001">
    <property type="protein sequence ID" value="RVX47052.1"/>
    <property type="molecule type" value="Genomic_DNA"/>
</dbReference>
<keyword evidence="3" id="KW-0732">Signal</keyword>
<keyword evidence="2" id="KW-1133">Transmembrane helix</keyword>